<reference evidence="2 3" key="1">
    <citation type="submission" date="2017-07" db="EMBL/GenBank/DDBJ databases">
        <title>Leptospira spp. isolated from tropical soils.</title>
        <authorList>
            <person name="Thibeaux R."/>
            <person name="Iraola G."/>
            <person name="Ferres I."/>
            <person name="Bierque E."/>
            <person name="Girault D."/>
            <person name="Soupe-Gilbert M.-E."/>
            <person name="Picardeau M."/>
            <person name="Goarant C."/>
        </authorList>
    </citation>
    <scope>NUCLEOTIDE SEQUENCE [LARGE SCALE GENOMIC DNA]</scope>
    <source>
        <strain evidence="2 3">MCA1-C-A1</strain>
    </source>
</reference>
<feature type="transmembrane region" description="Helical" evidence="1">
    <location>
        <begin position="195"/>
        <end position="215"/>
    </location>
</feature>
<feature type="transmembrane region" description="Helical" evidence="1">
    <location>
        <begin position="12"/>
        <end position="34"/>
    </location>
</feature>
<evidence type="ECO:0000256" key="1">
    <source>
        <dbReference type="SAM" id="Phobius"/>
    </source>
</evidence>
<dbReference type="InterPro" id="IPR049713">
    <property type="entry name" value="Pr6Pr-like"/>
</dbReference>
<dbReference type="AlphaFoldDB" id="A0A2M9XBT5"/>
<dbReference type="Proteomes" id="UP000232196">
    <property type="component" value="Unassembled WGS sequence"/>
</dbReference>
<dbReference type="NCBIfam" id="NF038065">
    <property type="entry name" value="Pr6Pr"/>
    <property type="match status" value="1"/>
</dbReference>
<protein>
    <recommendedName>
        <fullName evidence="4">FAR-17a/AIG1-like protein</fullName>
    </recommendedName>
</protein>
<feature type="transmembrane region" description="Helical" evidence="1">
    <location>
        <begin position="155"/>
        <end position="175"/>
    </location>
</feature>
<accession>A0A2M9XBT5</accession>
<keyword evidence="1" id="KW-0472">Membrane</keyword>
<sequence length="231" mass="25596">MQTSKLNLTLARLVFASTALVCFIGVLLELWYAYYHKSSLPPNAGFTRTFGPGIDSLLNQFSFFTTQSNLILGITTLLLALNLHRTSSAFHIWRLIGIINITITGIVFNFVLQTVPKNDIIADTASRLEHDIAPIIAVIGWIIFGPANKVTLRRILLAAILPIAYAIFTLIRGAIMEWYPYNIMDVPRLGYSGVSINIVGIFVLFLLIAGFLALIDKFLSSKFGRISFPSS</sequence>
<dbReference type="EMBL" id="NPDN01000006">
    <property type="protein sequence ID" value="PJZ25165.1"/>
    <property type="molecule type" value="Genomic_DNA"/>
</dbReference>
<dbReference type="RefSeq" id="WP_100707234.1">
    <property type="nucleotide sequence ID" value="NZ_NPDL01000005.1"/>
</dbReference>
<comment type="caution">
    <text evidence="2">The sequence shown here is derived from an EMBL/GenBank/DDBJ whole genome shotgun (WGS) entry which is preliminary data.</text>
</comment>
<feature type="transmembrane region" description="Helical" evidence="1">
    <location>
        <begin position="92"/>
        <end position="112"/>
    </location>
</feature>
<name>A0A2M9XBT5_9LEPT</name>
<evidence type="ECO:0008006" key="4">
    <source>
        <dbReference type="Google" id="ProtNLM"/>
    </source>
</evidence>
<evidence type="ECO:0000313" key="2">
    <source>
        <dbReference type="EMBL" id="PJZ25165.1"/>
    </source>
</evidence>
<feature type="transmembrane region" description="Helical" evidence="1">
    <location>
        <begin position="61"/>
        <end position="80"/>
    </location>
</feature>
<dbReference type="OrthoDB" id="9809977at2"/>
<keyword evidence="1" id="KW-1133">Transmembrane helix</keyword>
<feature type="transmembrane region" description="Helical" evidence="1">
    <location>
        <begin position="132"/>
        <end position="148"/>
    </location>
</feature>
<gene>
    <name evidence="2" type="ORF">CH357_13250</name>
</gene>
<proteinExistence type="predicted"/>
<organism evidence="2 3">
    <name type="scientific">Leptospira hartskeerlii</name>
    <dbReference type="NCBI Taxonomy" id="2023177"/>
    <lineage>
        <taxon>Bacteria</taxon>
        <taxon>Pseudomonadati</taxon>
        <taxon>Spirochaetota</taxon>
        <taxon>Spirochaetia</taxon>
        <taxon>Leptospirales</taxon>
        <taxon>Leptospiraceae</taxon>
        <taxon>Leptospira</taxon>
    </lineage>
</organism>
<keyword evidence="3" id="KW-1185">Reference proteome</keyword>
<evidence type="ECO:0000313" key="3">
    <source>
        <dbReference type="Proteomes" id="UP000232196"/>
    </source>
</evidence>
<keyword evidence="1" id="KW-0812">Transmembrane</keyword>